<evidence type="ECO:0000256" key="1">
    <source>
        <dbReference type="SAM" id="Coils"/>
    </source>
</evidence>
<dbReference type="STRING" id="112413.SAMN05421854_102496"/>
<accession>A0A1I5IJP5</accession>
<feature type="coiled-coil region" evidence="1">
    <location>
        <begin position="8"/>
        <end position="44"/>
    </location>
</feature>
<reference evidence="3" key="1">
    <citation type="submission" date="2016-10" db="EMBL/GenBank/DDBJ databases">
        <authorList>
            <person name="Varghese N."/>
            <person name="Submissions S."/>
        </authorList>
    </citation>
    <scope>NUCLEOTIDE SEQUENCE [LARGE SCALE GENOMIC DNA]</scope>
    <source>
        <strain evidence="3">DSM 44637</strain>
    </source>
</reference>
<name>A0A1I5IJP5_9PSEU</name>
<evidence type="ECO:0000313" key="2">
    <source>
        <dbReference type="EMBL" id="SFO60436.1"/>
    </source>
</evidence>
<dbReference type="Proteomes" id="UP000199137">
    <property type="component" value="Unassembled WGS sequence"/>
</dbReference>
<sequence length="139" mass="15517">MRYDVQKLREATEKAIAAERALAEERHAERVAQYQERAAEWTEKHAEQWRAAATAVGRRIRAGKPVRRADLPRGNYDRIAVFGETPPGKFEHSTSRDLTVLTSALALVTDDTVSPAELGRLGVRAPELRTVLELARSDA</sequence>
<gene>
    <name evidence="2" type="ORF">SAMN05421854_102496</name>
</gene>
<dbReference type="EMBL" id="FOWC01000002">
    <property type="protein sequence ID" value="SFO60436.1"/>
    <property type="molecule type" value="Genomic_DNA"/>
</dbReference>
<dbReference type="RefSeq" id="WP_093573071.1">
    <property type="nucleotide sequence ID" value="NZ_FOWC01000002.1"/>
</dbReference>
<organism evidence="2 3">
    <name type="scientific">Amycolatopsis rubida</name>
    <dbReference type="NCBI Taxonomy" id="112413"/>
    <lineage>
        <taxon>Bacteria</taxon>
        <taxon>Bacillati</taxon>
        <taxon>Actinomycetota</taxon>
        <taxon>Actinomycetes</taxon>
        <taxon>Pseudonocardiales</taxon>
        <taxon>Pseudonocardiaceae</taxon>
        <taxon>Amycolatopsis</taxon>
    </lineage>
</organism>
<keyword evidence="1" id="KW-0175">Coiled coil</keyword>
<dbReference type="AlphaFoldDB" id="A0A1I5IJP5"/>
<proteinExistence type="predicted"/>
<protein>
    <submittedName>
        <fullName evidence="2">Uncharacterized protein</fullName>
    </submittedName>
</protein>
<evidence type="ECO:0000313" key="3">
    <source>
        <dbReference type="Proteomes" id="UP000199137"/>
    </source>
</evidence>